<dbReference type="EMBL" id="DXAK01000043">
    <property type="protein sequence ID" value="HJA07168.1"/>
    <property type="molecule type" value="Genomic_DNA"/>
</dbReference>
<sequence length="127" mass="14339">MEKQSEERKNVQKCEASSIHPRLKVQITGTEPFFGPGVRTLLLHICEEGSVREACEKMGLSYSKGRKLLERAERELGYTVVERSPGGKNGGSAQVSEAGMQFLEKYERLEKELSKAAEEKFWEIFGN</sequence>
<evidence type="ECO:0000313" key="2">
    <source>
        <dbReference type="EMBL" id="HJA07168.1"/>
    </source>
</evidence>
<dbReference type="InterPro" id="IPR036388">
    <property type="entry name" value="WH-like_DNA-bd_sf"/>
</dbReference>
<dbReference type="Gene3D" id="1.10.10.10">
    <property type="entry name" value="Winged helix-like DNA-binding domain superfamily/Winged helix DNA-binding domain"/>
    <property type="match status" value="1"/>
</dbReference>
<evidence type="ECO:0000313" key="3">
    <source>
        <dbReference type="Proteomes" id="UP000824223"/>
    </source>
</evidence>
<protein>
    <submittedName>
        <fullName evidence="2">LysR family transcriptional regulator</fullName>
    </submittedName>
</protein>
<proteinExistence type="predicted"/>
<reference evidence="2" key="2">
    <citation type="submission" date="2021-04" db="EMBL/GenBank/DDBJ databases">
        <authorList>
            <person name="Gilroy R."/>
        </authorList>
    </citation>
    <scope>NUCLEOTIDE SEQUENCE</scope>
    <source>
        <strain evidence="2">ChiSjej2B20-11307</strain>
    </source>
</reference>
<dbReference type="InterPro" id="IPR000847">
    <property type="entry name" value="LysR_HTH_N"/>
</dbReference>
<dbReference type="PANTHER" id="PTHR30432:SF1">
    <property type="entry name" value="DNA-BINDING TRANSCRIPTIONAL DUAL REGULATOR MODE"/>
    <property type="match status" value="1"/>
</dbReference>
<dbReference type="SUPFAM" id="SSF46785">
    <property type="entry name" value="Winged helix' DNA-binding domain"/>
    <property type="match status" value="1"/>
</dbReference>
<name>A0A9D2H9Q8_9FIRM</name>
<evidence type="ECO:0000259" key="1">
    <source>
        <dbReference type="Pfam" id="PF00126"/>
    </source>
</evidence>
<dbReference type="Proteomes" id="UP000824223">
    <property type="component" value="Unassembled WGS sequence"/>
</dbReference>
<gene>
    <name evidence="2" type="ORF">H9798_08530</name>
</gene>
<dbReference type="PANTHER" id="PTHR30432">
    <property type="entry name" value="TRANSCRIPTIONAL REGULATOR MODE"/>
    <property type="match status" value="1"/>
</dbReference>
<dbReference type="AlphaFoldDB" id="A0A9D2H9Q8"/>
<dbReference type="InterPro" id="IPR036390">
    <property type="entry name" value="WH_DNA-bd_sf"/>
</dbReference>
<dbReference type="GO" id="GO:0003700">
    <property type="term" value="F:DNA-binding transcription factor activity"/>
    <property type="evidence" value="ECO:0007669"/>
    <property type="project" value="InterPro"/>
</dbReference>
<dbReference type="Pfam" id="PF00126">
    <property type="entry name" value="HTH_1"/>
    <property type="match status" value="1"/>
</dbReference>
<feature type="domain" description="HTH lysR-type" evidence="1">
    <location>
        <begin position="41"/>
        <end position="99"/>
    </location>
</feature>
<dbReference type="InterPro" id="IPR051815">
    <property type="entry name" value="Molybdate_resp_trans_reg"/>
</dbReference>
<reference evidence="2" key="1">
    <citation type="journal article" date="2021" name="PeerJ">
        <title>Extensive microbial diversity within the chicken gut microbiome revealed by metagenomics and culture.</title>
        <authorList>
            <person name="Gilroy R."/>
            <person name="Ravi A."/>
            <person name="Getino M."/>
            <person name="Pursley I."/>
            <person name="Horton D.L."/>
            <person name="Alikhan N.F."/>
            <person name="Baker D."/>
            <person name="Gharbi K."/>
            <person name="Hall N."/>
            <person name="Watson M."/>
            <person name="Adriaenssens E.M."/>
            <person name="Foster-Nyarko E."/>
            <person name="Jarju S."/>
            <person name="Secka A."/>
            <person name="Antonio M."/>
            <person name="Oren A."/>
            <person name="Chaudhuri R.R."/>
            <person name="La Ragione R."/>
            <person name="Hildebrand F."/>
            <person name="Pallen M.J."/>
        </authorList>
    </citation>
    <scope>NUCLEOTIDE SEQUENCE</scope>
    <source>
        <strain evidence="2">ChiSjej2B20-11307</strain>
    </source>
</reference>
<comment type="caution">
    <text evidence="2">The sequence shown here is derived from an EMBL/GenBank/DDBJ whole genome shotgun (WGS) entry which is preliminary data.</text>
</comment>
<accession>A0A9D2H9Q8</accession>
<organism evidence="2 3">
    <name type="scientific">Candidatus Mediterraneibacter pullicola</name>
    <dbReference type="NCBI Taxonomy" id="2838682"/>
    <lineage>
        <taxon>Bacteria</taxon>
        <taxon>Bacillati</taxon>
        <taxon>Bacillota</taxon>
        <taxon>Clostridia</taxon>
        <taxon>Lachnospirales</taxon>
        <taxon>Lachnospiraceae</taxon>
        <taxon>Mediterraneibacter</taxon>
    </lineage>
</organism>